<organism evidence="1 2">
    <name type="scientific">Vulcanisaeta souniana JCM 11219</name>
    <dbReference type="NCBI Taxonomy" id="1293586"/>
    <lineage>
        <taxon>Archaea</taxon>
        <taxon>Thermoproteota</taxon>
        <taxon>Thermoprotei</taxon>
        <taxon>Thermoproteales</taxon>
        <taxon>Thermoproteaceae</taxon>
        <taxon>Vulcanisaeta</taxon>
    </lineage>
</organism>
<gene>
    <name evidence="1" type="ORF">Vsou_01440</name>
</gene>
<reference evidence="2" key="1">
    <citation type="submission" date="2022-09" db="EMBL/GenBank/DDBJ databases">
        <title>Complete genome sequence of Vulcanisaeta souniana.</title>
        <authorList>
            <person name="Kato S."/>
            <person name="Itoh T."/>
            <person name="Ohkuma M."/>
        </authorList>
    </citation>
    <scope>NUCLEOTIDE SEQUENCE [LARGE SCALE GENOMIC DNA]</scope>
    <source>
        <strain evidence="2">JCM 11219</strain>
    </source>
</reference>
<keyword evidence="2" id="KW-1185">Reference proteome</keyword>
<name>A0ABN6SPX5_9CREN</name>
<protein>
    <submittedName>
        <fullName evidence="1">Uncharacterized protein</fullName>
    </submittedName>
</protein>
<sequence length="187" mass="21441">MKFLWLIGYGRDLLFKLIEFFNRLNLSISKVIPIFANRGILNNLFAVNTVTEKQKARSNEGRLGEGIDWGLILRNVDSTGVDRTIGLIILEYGMLGVIDAMVKLIKEYISKLPDDKVDEEYRRLADGIDKVYEEYMNELNTRTDSISLAFKDIDTEAARRVRDMLRKALDDAYNERKRKGAGVKVSD</sequence>
<accession>A0ABN6SPX5</accession>
<dbReference type="EMBL" id="AP026830">
    <property type="protein sequence ID" value="BDR91051.1"/>
    <property type="molecule type" value="Genomic_DNA"/>
</dbReference>
<evidence type="ECO:0000313" key="1">
    <source>
        <dbReference type="EMBL" id="BDR91051.1"/>
    </source>
</evidence>
<proteinExistence type="predicted"/>
<dbReference type="Proteomes" id="UP001060771">
    <property type="component" value="Chromosome"/>
</dbReference>
<evidence type="ECO:0000313" key="2">
    <source>
        <dbReference type="Proteomes" id="UP001060771"/>
    </source>
</evidence>